<dbReference type="InterPro" id="IPR002491">
    <property type="entry name" value="ABC_transptr_periplasmic_BD"/>
</dbReference>
<name>A0A0D1C0X0_CLOBO</name>
<dbReference type="OrthoDB" id="9787830at2"/>
<dbReference type="PATRIC" id="fig|1379739.3.peg.3249"/>
<accession>A0A0D1C0X0</accession>
<feature type="signal peptide" evidence="2">
    <location>
        <begin position="1"/>
        <end position="23"/>
    </location>
</feature>
<organism evidence="4 5">
    <name type="scientific">Clostridium botulinum B2 450</name>
    <dbReference type="NCBI Taxonomy" id="1379739"/>
    <lineage>
        <taxon>Bacteria</taxon>
        <taxon>Bacillati</taxon>
        <taxon>Bacillota</taxon>
        <taxon>Clostridia</taxon>
        <taxon>Eubacteriales</taxon>
        <taxon>Clostridiaceae</taxon>
        <taxon>Clostridium</taxon>
    </lineage>
</organism>
<evidence type="ECO:0000256" key="2">
    <source>
        <dbReference type="SAM" id="SignalP"/>
    </source>
</evidence>
<proteinExistence type="inferred from homology"/>
<dbReference type="PANTHER" id="PTHR30535">
    <property type="entry name" value="VITAMIN B12-BINDING PROTEIN"/>
    <property type="match status" value="1"/>
</dbReference>
<dbReference type="Pfam" id="PF01497">
    <property type="entry name" value="Peripla_BP_2"/>
    <property type="match status" value="1"/>
</dbReference>
<dbReference type="InterPro" id="IPR050902">
    <property type="entry name" value="ABC_Transporter_SBP"/>
</dbReference>
<dbReference type="RefSeq" id="WP_043032234.1">
    <property type="nucleotide sequence ID" value="NZ_JXSU01000007.1"/>
</dbReference>
<sequence>MLKKISKQFTILTLILLIVFSFSGCTNKTQTTSNNYKTITDQAGREVKIPEKIEKIYCTSPLGSVFIYSLSPEKLVAWNNKIPKKSLRYLNEDVAKLPVAGSLQGKKSGNIEEISKLKPDIVISMGDINDSTISWVEKFQKQSNIPFILVDGKMDKLPEAYKFVGNLLNKKEKARELALYCEKILKSSKEITNNIKEDKKIKVYYAEGPKGLETDPEGSLHSEVITYAGGKNVANFPVKHGSRNTVSMEQIISWNPDVIVSDSNAFNDSSWKQVSAVKQNKIYIIPTIPFNWFDKPPSINRLIGIRWFQACLYPDLYKGDINKDTKEFFKLFYHKDLSHEEVNDLLKTNISK</sequence>
<reference evidence="4 5" key="1">
    <citation type="submission" date="2014-06" db="EMBL/GenBank/DDBJ databases">
        <title>Genome characterization of distinct group I Clostridium botulinum lineages.</title>
        <authorList>
            <person name="Giordani F."/>
            <person name="Anselmo A."/>
            <person name="Fillo S."/>
            <person name="Palozzi A.M."/>
            <person name="Fortunato A."/>
            <person name="Gentile B."/>
            <person name="Ciammaruconi A."/>
            <person name="Anniballi F."/>
            <person name="De Medici D."/>
            <person name="Lista F."/>
        </authorList>
    </citation>
    <scope>NUCLEOTIDE SEQUENCE [LARGE SCALE GENOMIC DNA]</scope>
    <source>
        <strain evidence="4 5">B2 450</strain>
    </source>
</reference>
<evidence type="ECO:0000259" key="3">
    <source>
        <dbReference type="PROSITE" id="PS50983"/>
    </source>
</evidence>
<dbReference type="Proteomes" id="UP000032250">
    <property type="component" value="Unassembled WGS sequence"/>
</dbReference>
<dbReference type="PROSITE" id="PS51257">
    <property type="entry name" value="PROKAR_LIPOPROTEIN"/>
    <property type="match status" value="1"/>
</dbReference>
<comment type="similarity">
    <text evidence="1">Belongs to the bacterial solute-binding protein 8 family.</text>
</comment>
<comment type="caution">
    <text evidence="4">The sequence shown here is derived from an EMBL/GenBank/DDBJ whole genome shotgun (WGS) entry which is preliminary data.</text>
</comment>
<dbReference type="PROSITE" id="PS50983">
    <property type="entry name" value="FE_B12_PBP"/>
    <property type="match status" value="1"/>
</dbReference>
<dbReference type="AlphaFoldDB" id="A0A0D1C0X0"/>
<evidence type="ECO:0000313" key="5">
    <source>
        <dbReference type="Proteomes" id="UP000032250"/>
    </source>
</evidence>
<gene>
    <name evidence="4" type="ORF">N495_14280</name>
</gene>
<dbReference type="GO" id="GO:0071281">
    <property type="term" value="P:cellular response to iron ion"/>
    <property type="evidence" value="ECO:0007669"/>
    <property type="project" value="TreeGrafter"/>
</dbReference>
<evidence type="ECO:0000256" key="1">
    <source>
        <dbReference type="ARBA" id="ARBA00008814"/>
    </source>
</evidence>
<dbReference type="PANTHER" id="PTHR30535:SF34">
    <property type="entry name" value="MOLYBDATE-BINDING PROTEIN MOLA"/>
    <property type="match status" value="1"/>
</dbReference>
<dbReference type="EMBL" id="JXSU01000007">
    <property type="protein sequence ID" value="KIS24686.1"/>
    <property type="molecule type" value="Genomic_DNA"/>
</dbReference>
<evidence type="ECO:0000313" key="4">
    <source>
        <dbReference type="EMBL" id="KIS24686.1"/>
    </source>
</evidence>
<dbReference type="Gene3D" id="1.20.58.2180">
    <property type="match status" value="1"/>
</dbReference>
<feature type="chain" id="PRO_5039712478" evidence="2">
    <location>
        <begin position="24"/>
        <end position="352"/>
    </location>
</feature>
<feature type="domain" description="Fe/B12 periplasmic-binding" evidence="3">
    <location>
        <begin position="55"/>
        <end position="316"/>
    </location>
</feature>
<dbReference type="HOGENOM" id="CLU_038034_13_1_9"/>
<dbReference type="SUPFAM" id="SSF53807">
    <property type="entry name" value="Helical backbone' metal receptor"/>
    <property type="match status" value="1"/>
</dbReference>
<protein>
    <submittedName>
        <fullName evidence="4">Iron ABC transporter substrate-binding protein</fullName>
    </submittedName>
</protein>
<dbReference type="Gene3D" id="3.40.50.1980">
    <property type="entry name" value="Nitrogenase molybdenum iron protein domain"/>
    <property type="match status" value="2"/>
</dbReference>
<keyword evidence="2" id="KW-0732">Signal</keyword>